<evidence type="ECO:0000256" key="4">
    <source>
        <dbReference type="PROSITE-ProRule" id="PRU00335"/>
    </source>
</evidence>
<comment type="caution">
    <text evidence="6">The sequence shown here is derived from an EMBL/GenBank/DDBJ whole genome shotgun (WGS) entry which is preliminary data.</text>
</comment>
<keyword evidence="7" id="KW-1185">Reference proteome</keyword>
<dbReference type="PRINTS" id="PR00455">
    <property type="entry name" value="HTHTETR"/>
</dbReference>
<keyword evidence="1" id="KW-0805">Transcription regulation</keyword>
<evidence type="ECO:0000313" key="7">
    <source>
        <dbReference type="Proteomes" id="UP001440984"/>
    </source>
</evidence>
<dbReference type="PANTHER" id="PTHR30055">
    <property type="entry name" value="HTH-TYPE TRANSCRIPTIONAL REGULATOR RUTR"/>
    <property type="match status" value="1"/>
</dbReference>
<evidence type="ECO:0000313" key="6">
    <source>
        <dbReference type="EMBL" id="MEQ0558518.1"/>
    </source>
</evidence>
<dbReference type="Gene3D" id="1.10.357.10">
    <property type="entry name" value="Tetracycline Repressor, domain 2"/>
    <property type="match status" value="1"/>
</dbReference>
<dbReference type="RefSeq" id="WP_348947925.1">
    <property type="nucleotide sequence ID" value="NZ_JBDZYD010000002.1"/>
</dbReference>
<evidence type="ECO:0000259" key="5">
    <source>
        <dbReference type="PROSITE" id="PS50977"/>
    </source>
</evidence>
<dbReference type="InterPro" id="IPR036271">
    <property type="entry name" value="Tet_transcr_reg_TetR-rel_C_sf"/>
</dbReference>
<dbReference type="Pfam" id="PF00440">
    <property type="entry name" value="TetR_N"/>
    <property type="match status" value="1"/>
</dbReference>
<dbReference type="PROSITE" id="PS50977">
    <property type="entry name" value="HTH_TETR_2"/>
    <property type="match status" value="1"/>
</dbReference>
<dbReference type="InterPro" id="IPR025996">
    <property type="entry name" value="MT1864/Rv1816-like_C"/>
</dbReference>
<protein>
    <submittedName>
        <fullName evidence="6">TetR/AcrR family transcriptional regulator</fullName>
    </submittedName>
</protein>
<dbReference type="EMBL" id="JBDZYD010000002">
    <property type="protein sequence ID" value="MEQ0558518.1"/>
    <property type="molecule type" value="Genomic_DNA"/>
</dbReference>
<evidence type="ECO:0000256" key="3">
    <source>
        <dbReference type="ARBA" id="ARBA00023163"/>
    </source>
</evidence>
<dbReference type="SUPFAM" id="SSF48498">
    <property type="entry name" value="Tetracyclin repressor-like, C-terminal domain"/>
    <property type="match status" value="1"/>
</dbReference>
<dbReference type="PANTHER" id="PTHR30055:SF239">
    <property type="entry name" value="TRANSCRIPTIONAL REGULATORY PROTEIN"/>
    <property type="match status" value="1"/>
</dbReference>
<evidence type="ECO:0000256" key="2">
    <source>
        <dbReference type="ARBA" id="ARBA00023125"/>
    </source>
</evidence>
<feature type="domain" description="HTH tetR-type" evidence="5">
    <location>
        <begin position="2"/>
        <end position="62"/>
    </location>
</feature>
<dbReference type="SUPFAM" id="SSF46689">
    <property type="entry name" value="Homeodomain-like"/>
    <property type="match status" value="1"/>
</dbReference>
<proteinExistence type="predicted"/>
<dbReference type="Proteomes" id="UP001440984">
    <property type="component" value="Unassembled WGS sequence"/>
</dbReference>
<sequence length="172" mass="18043">MSGRAEQIVDAARALIDEGGAATLTMRALGERLGIRAPSLYKHFPDKGAVEAEVITLAMRELAGALAPAAGDLSELAAAYRAYALAHPHLYRLMNSGPLPRHLLAPGVEEAAALPLMHVAGGDTDRARALWAFAHGMVILELDGRFPPGADLDSAWRTGLAAFAGPGQPPTY</sequence>
<organism evidence="6 7">
    <name type="scientific">Amycolatopsis melonis</name>
    <dbReference type="NCBI Taxonomy" id="3156488"/>
    <lineage>
        <taxon>Bacteria</taxon>
        <taxon>Bacillati</taxon>
        <taxon>Actinomycetota</taxon>
        <taxon>Actinomycetes</taxon>
        <taxon>Pseudonocardiales</taxon>
        <taxon>Pseudonocardiaceae</taxon>
        <taxon>Amycolatopsis</taxon>
    </lineage>
</organism>
<dbReference type="InterPro" id="IPR009057">
    <property type="entry name" value="Homeodomain-like_sf"/>
</dbReference>
<name>A0ABV0LAJ9_9PSEU</name>
<dbReference type="Pfam" id="PF13305">
    <property type="entry name" value="TetR_C_33"/>
    <property type="match status" value="1"/>
</dbReference>
<dbReference type="InterPro" id="IPR050109">
    <property type="entry name" value="HTH-type_TetR-like_transc_reg"/>
</dbReference>
<reference evidence="6 7" key="1">
    <citation type="submission" date="2024-05" db="EMBL/GenBank/DDBJ databases">
        <authorList>
            <person name="Zhao H."/>
            <person name="Xu Y."/>
            <person name="Lin S."/>
            <person name="Spain J.C."/>
            <person name="Zhou N.-Y."/>
        </authorList>
    </citation>
    <scope>NUCLEOTIDE SEQUENCE [LARGE SCALE GENOMIC DNA]</scope>
    <source>
        <strain evidence="6 7">NEAU-NG30</strain>
    </source>
</reference>
<feature type="DNA-binding region" description="H-T-H motif" evidence="4">
    <location>
        <begin position="25"/>
        <end position="44"/>
    </location>
</feature>
<accession>A0ABV0LAJ9</accession>
<dbReference type="InterPro" id="IPR001647">
    <property type="entry name" value="HTH_TetR"/>
</dbReference>
<dbReference type="Gene3D" id="1.10.10.60">
    <property type="entry name" value="Homeodomain-like"/>
    <property type="match status" value="1"/>
</dbReference>
<evidence type="ECO:0000256" key="1">
    <source>
        <dbReference type="ARBA" id="ARBA00023015"/>
    </source>
</evidence>
<keyword evidence="3" id="KW-0804">Transcription</keyword>
<gene>
    <name evidence="6" type="ORF">ABJI51_05520</name>
</gene>
<keyword evidence="2 4" id="KW-0238">DNA-binding</keyword>